<dbReference type="Gene3D" id="2.30.42.10">
    <property type="match status" value="1"/>
</dbReference>
<evidence type="ECO:0000259" key="9">
    <source>
        <dbReference type="PROSITE" id="PS50106"/>
    </source>
</evidence>
<dbReference type="InterPro" id="IPR001478">
    <property type="entry name" value="PDZ"/>
</dbReference>
<evidence type="ECO:0000256" key="3">
    <source>
        <dbReference type="ARBA" id="ARBA00022801"/>
    </source>
</evidence>
<dbReference type="Gene3D" id="1.10.101.10">
    <property type="entry name" value="PGBD-like superfamily/PGBD"/>
    <property type="match status" value="1"/>
</dbReference>
<dbReference type="Pfam" id="PF17820">
    <property type="entry name" value="PDZ_6"/>
    <property type="match status" value="1"/>
</dbReference>
<organism evidence="10 11">
    <name type="scientific">Salsuginibacillus halophilus</name>
    <dbReference type="NCBI Taxonomy" id="517424"/>
    <lineage>
        <taxon>Bacteria</taxon>
        <taxon>Bacillati</taxon>
        <taxon>Bacillota</taxon>
        <taxon>Bacilli</taxon>
        <taxon>Bacillales</taxon>
        <taxon>Bacillaceae</taxon>
        <taxon>Salsuginibacillus</taxon>
    </lineage>
</organism>
<comment type="catalytic activity">
    <reaction evidence="5">
        <text>The enzyme shows specific recognition of a C-terminal tripeptide, Xaa-Yaa-Zaa, in which Xaa is preferably Ala or Leu, Yaa is preferably Ala or Tyr, and Zaa is preferably Ala, but then cleaves at a variable distance from the C-terminus. A typical cleavage is -Ala-Ala-|-Arg-Ala-Ala-Lys-Glu-Asn-Tyr-Ala-Leu-Ala-Ala.</text>
        <dbReference type="EC" id="3.4.21.102"/>
    </reaction>
</comment>
<dbReference type="Gene3D" id="3.90.226.10">
    <property type="entry name" value="2-enoyl-CoA Hydratase, Chain A, domain 1"/>
    <property type="match status" value="1"/>
</dbReference>
<dbReference type="NCBIfam" id="TIGR00225">
    <property type="entry name" value="prc"/>
    <property type="match status" value="1"/>
</dbReference>
<sequence length="497" mass="53965">MANKQKWLAGAGALVLAFGAGGLMFSGGDEVTEEEMRELASSVENSEEQSGSEGQSSEATEAEEEIEADLTKVAQAFEMIQQNYIDDVEDEKLIEGAIEGMVNELDDPFSDYMDAETAEEFIESLDAQFEGIGAEVSMENGYVTIMSPFNDSPAEDAGLQPNDRIIEIDGEPIEDETLNEAVMKIRGEKGSVVTLTIDRPGTEDTFDVDVERDEIPIETVESETYERNGETVGVLTLNSFSQDTAAHFEEHLDELESEGIQGLVVDVRGNPGGYLNSVEDIGDLIIPGGEPVVQIEDPMGQTMQHISNLEEDKDYPMAAVTNEGSASASEILAAAMMESGGHDVVGESSFGKGTVQQSLDLGDGSELKLSLFRWLTADGNDINEEGVTPTVEVEQPSYFTLPALQVDETFAEDDHDEQIRIAQEILTVLNYDPERTDGYLDGETSAQLEAFQSEQGLSENGELDDETATALHQNILDEVRDPANDAQLQKALELVSE</sequence>
<dbReference type="FunFam" id="2.30.42.10:FF:000063">
    <property type="entry name" value="Peptidase, S41 family"/>
    <property type="match status" value="1"/>
</dbReference>
<proteinExistence type="inferred from homology"/>
<feature type="compositionally biased region" description="Low complexity" evidence="8">
    <location>
        <begin position="41"/>
        <end position="59"/>
    </location>
</feature>
<dbReference type="PANTHER" id="PTHR32060:SF29">
    <property type="entry name" value="CARBOXY-TERMINAL PROCESSING PROTEASE CTPB"/>
    <property type="match status" value="1"/>
</dbReference>
<dbReference type="InterPro" id="IPR029045">
    <property type="entry name" value="ClpP/crotonase-like_dom_sf"/>
</dbReference>
<dbReference type="SUPFAM" id="SSF47090">
    <property type="entry name" value="PGBD-like"/>
    <property type="match status" value="1"/>
</dbReference>
<dbReference type="Pfam" id="PF03572">
    <property type="entry name" value="Peptidase_S41"/>
    <property type="match status" value="1"/>
</dbReference>
<dbReference type="EMBL" id="PYAV01000013">
    <property type="protein sequence ID" value="PSL42746.1"/>
    <property type="molecule type" value="Genomic_DNA"/>
</dbReference>
<evidence type="ECO:0000256" key="6">
    <source>
        <dbReference type="ARBA" id="ARBA00066637"/>
    </source>
</evidence>
<dbReference type="GO" id="GO:0004252">
    <property type="term" value="F:serine-type endopeptidase activity"/>
    <property type="evidence" value="ECO:0007669"/>
    <property type="project" value="UniProtKB-EC"/>
</dbReference>
<dbReference type="CDD" id="cd06782">
    <property type="entry name" value="cpPDZ_CPP-like"/>
    <property type="match status" value="1"/>
</dbReference>
<evidence type="ECO:0000313" key="11">
    <source>
        <dbReference type="Proteomes" id="UP000242310"/>
    </source>
</evidence>
<dbReference type="Pfam" id="PF01471">
    <property type="entry name" value="PG_binding_1"/>
    <property type="match status" value="1"/>
</dbReference>
<dbReference type="GO" id="GO:0007165">
    <property type="term" value="P:signal transduction"/>
    <property type="evidence" value="ECO:0007669"/>
    <property type="project" value="TreeGrafter"/>
</dbReference>
<dbReference type="Gene3D" id="3.30.750.44">
    <property type="match status" value="1"/>
</dbReference>
<feature type="domain" description="PDZ" evidence="9">
    <location>
        <begin position="122"/>
        <end position="200"/>
    </location>
</feature>
<dbReference type="SUPFAM" id="SSF52096">
    <property type="entry name" value="ClpP/crotonase"/>
    <property type="match status" value="1"/>
</dbReference>
<dbReference type="PROSITE" id="PS50106">
    <property type="entry name" value="PDZ"/>
    <property type="match status" value="1"/>
</dbReference>
<evidence type="ECO:0000256" key="8">
    <source>
        <dbReference type="SAM" id="MobiDB-lite"/>
    </source>
</evidence>
<comment type="caution">
    <text evidence="10">The sequence shown here is derived from an EMBL/GenBank/DDBJ whole genome shotgun (WGS) entry which is preliminary data.</text>
</comment>
<dbReference type="GO" id="GO:0006508">
    <property type="term" value="P:proteolysis"/>
    <property type="evidence" value="ECO:0007669"/>
    <property type="project" value="UniProtKB-KW"/>
</dbReference>
<keyword evidence="4 7" id="KW-0720">Serine protease</keyword>
<dbReference type="InterPro" id="IPR036366">
    <property type="entry name" value="PGBDSf"/>
</dbReference>
<dbReference type="InterPro" id="IPR055210">
    <property type="entry name" value="CtpA/B_N"/>
</dbReference>
<dbReference type="CDD" id="cd07560">
    <property type="entry name" value="Peptidase_S41_CPP"/>
    <property type="match status" value="1"/>
</dbReference>
<dbReference type="SMART" id="SM00228">
    <property type="entry name" value="PDZ"/>
    <property type="match status" value="1"/>
</dbReference>
<evidence type="ECO:0000256" key="1">
    <source>
        <dbReference type="ARBA" id="ARBA00009179"/>
    </source>
</evidence>
<dbReference type="InterPro" id="IPR004447">
    <property type="entry name" value="Peptidase_S41A"/>
</dbReference>
<name>A0A2P8H936_9BACI</name>
<dbReference type="Pfam" id="PF22694">
    <property type="entry name" value="CtpB_N-like"/>
    <property type="match status" value="1"/>
</dbReference>
<keyword evidence="11" id="KW-1185">Reference proteome</keyword>
<comment type="similarity">
    <text evidence="1 7">Belongs to the peptidase S41A family.</text>
</comment>
<dbReference type="RefSeq" id="WP_245894007.1">
    <property type="nucleotide sequence ID" value="NZ_PYAV01000013.1"/>
</dbReference>
<keyword evidence="3 7" id="KW-0378">Hydrolase</keyword>
<evidence type="ECO:0000313" key="10">
    <source>
        <dbReference type="EMBL" id="PSL42746.1"/>
    </source>
</evidence>
<dbReference type="InterPro" id="IPR036365">
    <property type="entry name" value="PGBD-like_sf"/>
</dbReference>
<dbReference type="InterPro" id="IPR005151">
    <property type="entry name" value="Tail-specific_protease"/>
</dbReference>
<dbReference type="AlphaFoldDB" id="A0A2P8H936"/>
<dbReference type="EC" id="3.4.21.102" evidence="6"/>
<evidence type="ECO:0000256" key="2">
    <source>
        <dbReference type="ARBA" id="ARBA00022670"/>
    </source>
</evidence>
<evidence type="ECO:0000256" key="5">
    <source>
        <dbReference type="ARBA" id="ARBA00051784"/>
    </source>
</evidence>
<reference evidence="10 11" key="1">
    <citation type="submission" date="2018-03" db="EMBL/GenBank/DDBJ databases">
        <title>Genomic Encyclopedia of Type Strains, Phase III (KMG-III): the genomes of soil and plant-associated and newly described type strains.</title>
        <authorList>
            <person name="Whitman W."/>
        </authorList>
    </citation>
    <scope>NUCLEOTIDE SEQUENCE [LARGE SCALE GENOMIC DNA]</scope>
    <source>
        <strain evidence="10 11">CGMCC 1.07653</strain>
    </source>
</reference>
<dbReference type="InterPro" id="IPR036034">
    <property type="entry name" value="PDZ_sf"/>
</dbReference>
<dbReference type="GO" id="GO:0030288">
    <property type="term" value="C:outer membrane-bounded periplasmic space"/>
    <property type="evidence" value="ECO:0007669"/>
    <property type="project" value="TreeGrafter"/>
</dbReference>
<dbReference type="SMART" id="SM00245">
    <property type="entry name" value="TSPc"/>
    <property type="match status" value="1"/>
</dbReference>
<keyword evidence="2 7" id="KW-0645">Protease</keyword>
<accession>A0A2P8H936</accession>
<dbReference type="InterPro" id="IPR002477">
    <property type="entry name" value="Peptidoglycan-bd-like"/>
</dbReference>
<dbReference type="SUPFAM" id="SSF50156">
    <property type="entry name" value="PDZ domain-like"/>
    <property type="match status" value="1"/>
</dbReference>
<evidence type="ECO:0000256" key="7">
    <source>
        <dbReference type="RuleBase" id="RU004404"/>
    </source>
</evidence>
<feature type="region of interest" description="Disordered" evidence="8">
    <location>
        <begin position="27"/>
        <end position="65"/>
    </location>
</feature>
<dbReference type="InterPro" id="IPR041489">
    <property type="entry name" value="PDZ_6"/>
</dbReference>
<dbReference type="FunFam" id="3.30.750.44:FF:000001">
    <property type="entry name" value="S41 family peptidase"/>
    <property type="match status" value="1"/>
</dbReference>
<protein>
    <recommendedName>
        <fullName evidence="6">C-terminal processing peptidase</fullName>
        <ecNumber evidence="6">3.4.21.102</ecNumber>
    </recommendedName>
</protein>
<dbReference type="Proteomes" id="UP000242310">
    <property type="component" value="Unassembled WGS sequence"/>
</dbReference>
<evidence type="ECO:0000256" key="4">
    <source>
        <dbReference type="ARBA" id="ARBA00022825"/>
    </source>
</evidence>
<dbReference type="PANTHER" id="PTHR32060">
    <property type="entry name" value="TAIL-SPECIFIC PROTEASE"/>
    <property type="match status" value="1"/>
</dbReference>
<gene>
    <name evidence="10" type="ORF">B0H94_11332</name>
</gene>